<dbReference type="GO" id="GO:0005737">
    <property type="term" value="C:cytoplasm"/>
    <property type="evidence" value="ECO:0007669"/>
    <property type="project" value="UniProtKB-SubCell"/>
</dbReference>
<evidence type="ECO:0000256" key="13">
    <source>
        <dbReference type="ARBA" id="ARBA00047833"/>
    </source>
</evidence>
<dbReference type="InterPro" id="IPR036565">
    <property type="entry name" value="Mur-like_cat_sf"/>
</dbReference>
<keyword evidence="11 14" id="KW-0131">Cell cycle</keyword>
<keyword evidence="7 14" id="KW-0547">Nucleotide-binding</keyword>
<dbReference type="PANTHER" id="PTHR43445">
    <property type="entry name" value="UDP-N-ACETYLMURAMATE--L-ALANINE LIGASE-RELATED"/>
    <property type="match status" value="1"/>
</dbReference>
<dbReference type="InterPro" id="IPR005758">
    <property type="entry name" value="UDP-N-AcMur_Ala_ligase_MurC"/>
</dbReference>
<proteinExistence type="inferred from homology"/>
<evidence type="ECO:0000256" key="5">
    <source>
        <dbReference type="ARBA" id="ARBA00022598"/>
    </source>
</evidence>
<reference evidence="18 19" key="1">
    <citation type="submission" date="2019-05" db="EMBL/GenBank/DDBJ databases">
        <title>Thiomicrorhabdus sediminis sp. nov, a novel sulfur-oxidizing bacterium isolated from coastal sediment.</title>
        <authorList>
            <person name="Liu X."/>
        </authorList>
    </citation>
    <scope>NUCLEOTIDE SEQUENCE [LARGE SCALE GENOMIC DNA]</scope>
    <source>
        <strain evidence="18 19">G1</strain>
    </source>
</reference>
<dbReference type="EC" id="6.3.2.8" evidence="3 14"/>
<protein>
    <recommendedName>
        <fullName evidence="3 14">UDP-N-acetylmuramate--L-alanine ligase</fullName>
        <ecNumber evidence="3 14">6.3.2.8</ecNumber>
    </recommendedName>
    <alternativeName>
        <fullName evidence="14">UDP-N-acetylmuramoyl-L-alanine synthetase</fullName>
    </alternativeName>
</protein>
<organism evidence="18 19">
    <name type="scientific">Thiomicrorhabdus sediminis</name>
    <dbReference type="NCBI Taxonomy" id="2580412"/>
    <lineage>
        <taxon>Bacteria</taxon>
        <taxon>Pseudomonadati</taxon>
        <taxon>Pseudomonadota</taxon>
        <taxon>Gammaproteobacteria</taxon>
        <taxon>Thiotrichales</taxon>
        <taxon>Piscirickettsiaceae</taxon>
        <taxon>Thiomicrorhabdus</taxon>
    </lineage>
</organism>
<evidence type="ECO:0000313" key="18">
    <source>
        <dbReference type="EMBL" id="QCU90626.1"/>
    </source>
</evidence>
<feature type="binding site" evidence="14">
    <location>
        <begin position="112"/>
        <end position="118"/>
    </location>
    <ligand>
        <name>ATP</name>
        <dbReference type="ChEBI" id="CHEBI:30616"/>
    </ligand>
</feature>
<keyword evidence="12 14" id="KW-0961">Cell wall biogenesis/degradation</keyword>
<keyword evidence="4 14" id="KW-0963">Cytoplasm</keyword>
<dbReference type="AlphaFoldDB" id="A0A4P9K8A2"/>
<dbReference type="SUPFAM" id="SSF53623">
    <property type="entry name" value="MurD-like peptide ligases, catalytic domain"/>
    <property type="match status" value="1"/>
</dbReference>
<comment type="pathway">
    <text evidence="2 14">Cell wall biogenesis; peptidoglycan biosynthesis.</text>
</comment>
<dbReference type="HAMAP" id="MF_00046">
    <property type="entry name" value="MurC"/>
    <property type="match status" value="1"/>
</dbReference>
<dbReference type="Gene3D" id="3.40.50.720">
    <property type="entry name" value="NAD(P)-binding Rossmann-like Domain"/>
    <property type="match status" value="1"/>
</dbReference>
<keyword evidence="6 14" id="KW-0132">Cell division</keyword>
<comment type="similarity">
    <text evidence="14">Belongs to the MurCDEF family.</text>
</comment>
<dbReference type="SUPFAM" id="SSF51984">
    <property type="entry name" value="MurCD N-terminal domain"/>
    <property type="match status" value="1"/>
</dbReference>
<feature type="domain" description="Mur ligase C-terminal" evidence="16">
    <location>
        <begin position="312"/>
        <end position="446"/>
    </location>
</feature>
<evidence type="ECO:0000256" key="12">
    <source>
        <dbReference type="ARBA" id="ARBA00023316"/>
    </source>
</evidence>
<dbReference type="EMBL" id="CP040602">
    <property type="protein sequence ID" value="QCU90626.1"/>
    <property type="molecule type" value="Genomic_DNA"/>
</dbReference>
<feature type="domain" description="Mur ligase central" evidence="17">
    <location>
        <begin position="110"/>
        <end position="289"/>
    </location>
</feature>
<evidence type="ECO:0000256" key="9">
    <source>
        <dbReference type="ARBA" id="ARBA00022960"/>
    </source>
</evidence>
<evidence type="ECO:0000256" key="2">
    <source>
        <dbReference type="ARBA" id="ARBA00004752"/>
    </source>
</evidence>
<evidence type="ECO:0000256" key="6">
    <source>
        <dbReference type="ARBA" id="ARBA00022618"/>
    </source>
</evidence>
<evidence type="ECO:0000259" key="15">
    <source>
        <dbReference type="Pfam" id="PF01225"/>
    </source>
</evidence>
<evidence type="ECO:0000259" key="16">
    <source>
        <dbReference type="Pfam" id="PF02875"/>
    </source>
</evidence>
<dbReference type="GO" id="GO:0008360">
    <property type="term" value="P:regulation of cell shape"/>
    <property type="evidence" value="ECO:0007669"/>
    <property type="project" value="UniProtKB-KW"/>
</dbReference>
<dbReference type="GO" id="GO:0008763">
    <property type="term" value="F:UDP-N-acetylmuramate-L-alanine ligase activity"/>
    <property type="evidence" value="ECO:0007669"/>
    <property type="project" value="UniProtKB-UniRule"/>
</dbReference>
<evidence type="ECO:0000259" key="17">
    <source>
        <dbReference type="Pfam" id="PF08245"/>
    </source>
</evidence>
<dbReference type="Pfam" id="PF01225">
    <property type="entry name" value="Mur_ligase"/>
    <property type="match status" value="1"/>
</dbReference>
<dbReference type="InterPro" id="IPR050061">
    <property type="entry name" value="MurCDEF_pg_biosynth"/>
</dbReference>
<dbReference type="Proteomes" id="UP000304864">
    <property type="component" value="Chromosome"/>
</dbReference>
<evidence type="ECO:0000256" key="8">
    <source>
        <dbReference type="ARBA" id="ARBA00022840"/>
    </source>
</evidence>
<dbReference type="GO" id="GO:0071555">
    <property type="term" value="P:cell wall organization"/>
    <property type="evidence" value="ECO:0007669"/>
    <property type="project" value="UniProtKB-KW"/>
</dbReference>
<comment type="function">
    <text evidence="14">Cell wall formation.</text>
</comment>
<dbReference type="UniPathway" id="UPA00219"/>
<dbReference type="KEGG" id="thig:FE785_08245"/>
<evidence type="ECO:0000256" key="10">
    <source>
        <dbReference type="ARBA" id="ARBA00022984"/>
    </source>
</evidence>
<keyword evidence="10 14" id="KW-0573">Peptidoglycan synthesis</keyword>
<dbReference type="Pfam" id="PF08245">
    <property type="entry name" value="Mur_ligase_M"/>
    <property type="match status" value="1"/>
</dbReference>
<keyword evidence="8 14" id="KW-0067">ATP-binding</keyword>
<dbReference type="FunFam" id="3.40.1190.10:FF:000001">
    <property type="entry name" value="UDP-N-acetylmuramate--L-alanine ligase"/>
    <property type="match status" value="1"/>
</dbReference>
<dbReference type="GO" id="GO:0051301">
    <property type="term" value="P:cell division"/>
    <property type="evidence" value="ECO:0007669"/>
    <property type="project" value="UniProtKB-KW"/>
</dbReference>
<dbReference type="InterPro" id="IPR036615">
    <property type="entry name" value="Mur_ligase_C_dom_sf"/>
</dbReference>
<dbReference type="SUPFAM" id="SSF53244">
    <property type="entry name" value="MurD-like peptide ligases, peptide-binding domain"/>
    <property type="match status" value="1"/>
</dbReference>
<evidence type="ECO:0000256" key="11">
    <source>
        <dbReference type="ARBA" id="ARBA00023306"/>
    </source>
</evidence>
<sequence>MKEQVKQIHFVGIGGVGMAGIAEVCLNLGYTVSGSDIKHNPTVARLESLGALIQLGHNAEHVKNTDVVVVSTAIGKDNPEVNWAREARVPVIPRAEMLAELMRMRFGIAIAGTHGKTTTTSLTAAVLTHGELDPTFVIGGKLNQVGTNARLGSSNYLVAEADESDASFLHLSPMMSVVTNIDEDHMDTYQGDYQILENTFIEFINRLPFYGMAIMCIDDDNVCHILPKLTRKTTTYGFSENADIRAIDVQAKGLKMQFQVLVGRDKSFAVELNLPGKHNVQNALAAIAVGLQLDVPIAAIQQALKEFGGVGRRFEVYDNRQIAGHNVTMVDDYGHHPTELQATIATAKEAFPNKRLILVFQPHRYTRTRDLFDEFVQSLTGPDMVVLLEVYAAGEPHLPSFDSKALLQALRVRGGHGFFAEDFAQLEQLATDVLQDDDVVLVMGAGDVGQLARQWSESKALTETN</sequence>
<keyword evidence="9 14" id="KW-0133">Cell shape</keyword>
<comment type="catalytic activity">
    <reaction evidence="13 14">
        <text>UDP-N-acetyl-alpha-D-muramate + L-alanine + ATP = UDP-N-acetyl-alpha-D-muramoyl-L-alanine + ADP + phosphate + H(+)</text>
        <dbReference type="Rhea" id="RHEA:23372"/>
        <dbReference type="ChEBI" id="CHEBI:15378"/>
        <dbReference type="ChEBI" id="CHEBI:30616"/>
        <dbReference type="ChEBI" id="CHEBI:43474"/>
        <dbReference type="ChEBI" id="CHEBI:57972"/>
        <dbReference type="ChEBI" id="CHEBI:70757"/>
        <dbReference type="ChEBI" id="CHEBI:83898"/>
        <dbReference type="ChEBI" id="CHEBI:456216"/>
        <dbReference type="EC" id="6.3.2.8"/>
    </reaction>
</comment>
<evidence type="ECO:0000256" key="4">
    <source>
        <dbReference type="ARBA" id="ARBA00022490"/>
    </source>
</evidence>
<dbReference type="InterPro" id="IPR004101">
    <property type="entry name" value="Mur_ligase_C"/>
</dbReference>
<dbReference type="OrthoDB" id="9804126at2"/>
<dbReference type="InterPro" id="IPR013221">
    <property type="entry name" value="Mur_ligase_cen"/>
</dbReference>
<dbReference type="PANTHER" id="PTHR43445:SF3">
    <property type="entry name" value="UDP-N-ACETYLMURAMATE--L-ALANINE LIGASE"/>
    <property type="match status" value="1"/>
</dbReference>
<dbReference type="NCBIfam" id="TIGR01082">
    <property type="entry name" value="murC"/>
    <property type="match status" value="1"/>
</dbReference>
<keyword evidence="19" id="KW-1185">Reference proteome</keyword>
<dbReference type="RefSeq" id="WP_138565300.1">
    <property type="nucleotide sequence ID" value="NZ_CP040602.1"/>
</dbReference>
<feature type="domain" description="Mur ligase N-terminal catalytic" evidence="15">
    <location>
        <begin position="8"/>
        <end position="104"/>
    </location>
</feature>
<accession>A0A4P9K8A2</accession>
<gene>
    <name evidence="14" type="primary">murC</name>
    <name evidence="18" type="ORF">FE785_08245</name>
</gene>
<dbReference type="GO" id="GO:0009252">
    <property type="term" value="P:peptidoglycan biosynthetic process"/>
    <property type="evidence" value="ECO:0007669"/>
    <property type="project" value="UniProtKB-UniRule"/>
</dbReference>
<evidence type="ECO:0000256" key="1">
    <source>
        <dbReference type="ARBA" id="ARBA00004496"/>
    </source>
</evidence>
<comment type="subcellular location">
    <subcellularLocation>
        <location evidence="1 14">Cytoplasm</location>
    </subcellularLocation>
</comment>
<evidence type="ECO:0000313" key="19">
    <source>
        <dbReference type="Proteomes" id="UP000304864"/>
    </source>
</evidence>
<dbReference type="GO" id="GO:0005524">
    <property type="term" value="F:ATP binding"/>
    <property type="evidence" value="ECO:0007669"/>
    <property type="project" value="UniProtKB-UniRule"/>
</dbReference>
<evidence type="ECO:0000256" key="14">
    <source>
        <dbReference type="HAMAP-Rule" id="MF_00046"/>
    </source>
</evidence>
<keyword evidence="5 14" id="KW-0436">Ligase</keyword>
<dbReference type="Pfam" id="PF02875">
    <property type="entry name" value="Mur_ligase_C"/>
    <property type="match status" value="1"/>
</dbReference>
<dbReference type="Gene3D" id="3.40.1190.10">
    <property type="entry name" value="Mur-like, catalytic domain"/>
    <property type="match status" value="1"/>
</dbReference>
<evidence type="ECO:0000256" key="7">
    <source>
        <dbReference type="ARBA" id="ARBA00022741"/>
    </source>
</evidence>
<evidence type="ECO:0000256" key="3">
    <source>
        <dbReference type="ARBA" id="ARBA00012211"/>
    </source>
</evidence>
<name>A0A4P9K8A2_9GAMM</name>
<dbReference type="InterPro" id="IPR000713">
    <property type="entry name" value="Mur_ligase_N"/>
</dbReference>
<dbReference type="Gene3D" id="3.90.190.20">
    <property type="entry name" value="Mur ligase, C-terminal domain"/>
    <property type="match status" value="1"/>
</dbReference>